<proteinExistence type="predicted"/>
<evidence type="ECO:0000313" key="6">
    <source>
        <dbReference type="Proteomes" id="UP000691718"/>
    </source>
</evidence>
<protein>
    <submittedName>
        <fullName evidence="5">(apollo) hypothetical protein</fullName>
    </submittedName>
</protein>
<evidence type="ECO:0000259" key="4">
    <source>
        <dbReference type="PROSITE" id="PS50011"/>
    </source>
</evidence>
<evidence type="ECO:0000256" key="1">
    <source>
        <dbReference type="ARBA" id="ARBA00022741"/>
    </source>
</evidence>
<keyword evidence="6" id="KW-1185">Reference proteome</keyword>
<dbReference type="EMBL" id="CAJQZP010001271">
    <property type="protein sequence ID" value="CAG5034684.1"/>
    <property type="molecule type" value="Genomic_DNA"/>
</dbReference>
<keyword evidence="2" id="KW-0067">ATP-binding</keyword>
<organism evidence="5 6">
    <name type="scientific">Parnassius apollo</name>
    <name type="common">Apollo butterfly</name>
    <name type="synonym">Papilio apollo</name>
    <dbReference type="NCBI Taxonomy" id="110799"/>
    <lineage>
        <taxon>Eukaryota</taxon>
        <taxon>Metazoa</taxon>
        <taxon>Ecdysozoa</taxon>
        <taxon>Arthropoda</taxon>
        <taxon>Hexapoda</taxon>
        <taxon>Insecta</taxon>
        <taxon>Pterygota</taxon>
        <taxon>Neoptera</taxon>
        <taxon>Endopterygota</taxon>
        <taxon>Lepidoptera</taxon>
        <taxon>Glossata</taxon>
        <taxon>Ditrysia</taxon>
        <taxon>Papilionoidea</taxon>
        <taxon>Papilionidae</taxon>
        <taxon>Parnassiinae</taxon>
        <taxon>Parnassini</taxon>
        <taxon>Parnassius</taxon>
        <taxon>Parnassius</taxon>
    </lineage>
</organism>
<evidence type="ECO:0000256" key="2">
    <source>
        <dbReference type="ARBA" id="ARBA00022840"/>
    </source>
</evidence>
<feature type="compositionally biased region" description="Basic residues" evidence="3">
    <location>
        <begin position="31"/>
        <end position="41"/>
    </location>
</feature>
<accession>A0A8S3XMV5</accession>
<evidence type="ECO:0000256" key="3">
    <source>
        <dbReference type="SAM" id="MobiDB-lite"/>
    </source>
</evidence>
<evidence type="ECO:0000313" key="5">
    <source>
        <dbReference type="EMBL" id="CAG5034684.1"/>
    </source>
</evidence>
<feature type="region of interest" description="Disordered" evidence="3">
    <location>
        <begin position="1"/>
        <end position="106"/>
    </location>
</feature>
<reference evidence="5" key="1">
    <citation type="submission" date="2021-04" db="EMBL/GenBank/DDBJ databases">
        <authorList>
            <person name="Tunstrom K."/>
        </authorList>
    </citation>
    <scope>NUCLEOTIDE SEQUENCE</scope>
</reference>
<dbReference type="Pfam" id="PF00069">
    <property type="entry name" value="Pkinase"/>
    <property type="match status" value="1"/>
</dbReference>
<dbReference type="OrthoDB" id="10020333at2759"/>
<comment type="caution">
    <text evidence="5">The sequence shown here is derived from an EMBL/GenBank/DDBJ whole genome shotgun (WGS) entry which is preliminary data.</text>
</comment>
<dbReference type="AlphaFoldDB" id="A0A8S3XMV5"/>
<feature type="compositionally biased region" description="Basic residues" evidence="3">
    <location>
        <begin position="79"/>
        <end position="91"/>
    </location>
</feature>
<dbReference type="InterPro" id="IPR000719">
    <property type="entry name" value="Prot_kinase_dom"/>
</dbReference>
<dbReference type="InterPro" id="IPR050117">
    <property type="entry name" value="MAPK"/>
</dbReference>
<gene>
    <name evidence="5" type="ORF">PAPOLLO_LOCUS20374</name>
</gene>
<dbReference type="GO" id="GO:0004672">
    <property type="term" value="F:protein kinase activity"/>
    <property type="evidence" value="ECO:0007669"/>
    <property type="project" value="InterPro"/>
</dbReference>
<dbReference type="PANTHER" id="PTHR24055">
    <property type="entry name" value="MITOGEN-ACTIVATED PROTEIN KINASE"/>
    <property type="match status" value="1"/>
</dbReference>
<name>A0A8S3XMV5_PARAO</name>
<dbReference type="PROSITE" id="PS50011">
    <property type="entry name" value="PROTEIN_KINASE_DOM"/>
    <property type="match status" value="1"/>
</dbReference>
<dbReference type="GO" id="GO:0005524">
    <property type="term" value="F:ATP binding"/>
    <property type="evidence" value="ECO:0007669"/>
    <property type="project" value="UniProtKB-KW"/>
</dbReference>
<keyword evidence="1" id="KW-0547">Nucleotide-binding</keyword>
<dbReference type="Proteomes" id="UP000691718">
    <property type="component" value="Unassembled WGS sequence"/>
</dbReference>
<sequence>MGGSSRAARRHAGLPAARGAAQVDAPERRRGPVGRRRRACHRAGQQVSSAPQHQNRDRHAGLPAARCAAQVDAPERRRQPVGRRRRARHRAGQQVSSAPQHQHSARHAWIRPPEVLLKWTRQSATVDLWAAGVVLATVLANRYPFFRAADDYSALAEVADLLGTDAVQRTAEALGRRVVTSTRRAGLCLRKLSARLRRVPPAPPVSAAPRAGTCAGCQLARDLCLCPDENVPASSFDPDLVVAGFPDSAFALAARLLEPNPSLRITADEALKHPFLATED</sequence>
<feature type="domain" description="Protein kinase" evidence="4">
    <location>
        <begin position="1"/>
        <end position="276"/>
    </location>
</feature>